<dbReference type="PANTHER" id="PTHR35910">
    <property type="entry name" value="2EXR DOMAIN-CONTAINING PROTEIN"/>
    <property type="match status" value="1"/>
</dbReference>
<evidence type="ECO:0000313" key="3">
    <source>
        <dbReference type="Proteomes" id="UP000235786"/>
    </source>
</evidence>
<dbReference type="Proteomes" id="UP000235786">
    <property type="component" value="Unassembled WGS sequence"/>
</dbReference>
<dbReference type="InterPro" id="IPR045518">
    <property type="entry name" value="2EXR"/>
</dbReference>
<keyword evidence="3" id="KW-1185">Reference proteome</keyword>
<reference evidence="2 3" key="1">
    <citation type="submission" date="2016-04" db="EMBL/GenBank/DDBJ databases">
        <title>A degradative enzymes factory behind the ericoid mycorrhizal symbiosis.</title>
        <authorList>
            <consortium name="DOE Joint Genome Institute"/>
            <person name="Martino E."/>
            <person name="Morin E."/>
            <person name="Grelet G."/>
            <person name="Kuo A."/>
            <person name="Kohler A."/>
            <person name="Daghino S."/>
            <person name="Barry K."/>
            <person name="Choi C."/>
            <person name="Cichocki N."/>
            <person name="Clum A."/>
            <person name="Copeland A."/>
            <person name="Hainaut M."/>
            <person name="Haridas S."/>
            <person name="Labutti K."/>
            <person name="Lindquist E."/>
            <person name="Lipzen A."/>
            <person name="Khouja H.-R."/>
            <person name="Murat C."/>
            <person name="Ohm R."/>
            <person name="Olson A."/>
            <person name="Spatafora J."/>
            <person name="Veneault-Fourrey C."/>
            <person name="Henrissat B."/>
            <person name="Grigoriev I."/>
            <person name="Martin F."/>
            <person name="Perotto S."/>
        </authorList>
    </citation>
    <scope>NUCLEOTIDE SEQUENCE [LARGE SCALE GENOMIC DNA]</scope>
    <source>
        <strain evidence="2 3">F</strain>
    </source>
</reference>
<dbReference type="EMBL" id="KZ613942">
    <property type="protein sequence ID" value="PMD43224.1"/>
    <property type="molecule type" value="Genomic_DNA"/>
</dbReference>
<dbReference type="Pfam" id="PF20150">
    <property type="entry name" value="2EXR"/>
    <property type="match status" value="1"/>
</dbReference>
<sequence>MYLVLSPNMSHSRDQFERMLSILHNELPDPHQELFHDRFTLFPNLPVELRLKIWRSTFPRERRIITWYDIDLCLHVYFPEIPITLCINRESRLESLKHYRFVKRSNTMQHDHIYIKIHRGVCVLSRNNGENCLQSKECDMTIGDIYCRFFKDYFMYPRSGFFAAVSTLVLNLELWPWGYFGARVWFCTFRHLSKIQLGAARLSDIQVLRTTDIADTLKTRVDEFYNRNRKLYKKVPELVIDPKG</sequence>
<evidence type="ECO:0000259" key="1">
    <source>
        <dbReference type="Pfam" id="PF20150"/>
    </source>
</evidence>
<organism evidence="2 3">
    <name type="scientific">Hyaloscypha variabilis (strain UAMH 11265 / GT02V1 / F)</name>
    <name type="common">Meliniomyces variabilis</name>
    <dbReference type="NCBI Taxonomy" id="1149755"/>
    <lineage>
        <taxon>Eukaryota</taxon>
        <taxon>Fungi</taxon>
        <taxon>Dikarya</taxon>
        <taxon>Ascomycota</taxon>
        <taxon>Pezizomycotina</taxon>
        <taxon>Leotiomycetes</taxon>
        <taxon>Helotiales</taxon>
        <taxon>Hyaloscyphaceae</taxon>
        <taxon>Hyaloscypha</taxon>
        <taxon>Hyaloscypha variabilis</taxon>
    </lineage>
</organism>
<accession>A0A2J6RXI0</accession>
<protein>
    <recommendedName>
        <fullName evidence="1">2EXR domain-containing protein</fullName>
    </recommendedName>
</protein>
<dbReference type="PANTHER" id="PTHR35910:SF1">
    <property type="entry name" value="2EXR DOMAIN-CONTAINING PROTEIN"/>
    <property type="match status" value="1"/>
</dbReference>
<gene>
    <name evidence="2" type="ORF">L207DRAFT_526420</name>
</gene>
<feature type="domain" description="2EXR" evidence="1">
    <location>
        <begin position="39"/>
        <end position="116"/>
    </location>
</feature>
<evidence type="ECO:0000313" key="2">
    <source>
        <dbReference type="EMBL" id="PMD43224.1"/>
    </source>
</evidence>
<dbReference type="AlphaFoldDB" id="A0A2J6RXI0"/>
<proteinExistence type="predicted"/>
<name>A0A2J6RXI0_HYAVF</name>
<dbReference type="OrthoDB" id="3565309at2759"/>